<dbReference type="EMBL" id="ML977574">
    <property type="protein sequence ID" value="KAF2003177.1"/>
    <property type="molecule type" value="Genomic_DNA"/>
</dbReference>
<dbReference type="Proteomes" id="UP000799779">
    <property type="component" value="Unassembled WGS sequence"/>
</dbReference>
<keyword evidence="2" id="KW-0732">Signal</keyword>
<feature type="chain" id="PRO_5025640599" description="Apple domain-containing protein" evidence="2">
    <location>
        <begin position="21"/>
        <end position="482"/>
    </location>
</feature>
<dbReference type="PROSITE" id="PS50948">
    <property type="entry name" value="PAN"/>
    <property type="match status" value="1"/>
</dbReference>
<organism evidence="4 5">
    <name type="scientific">Amniculicola lignicola CBS 123094</name>
    <dbReference type="NCBI Taxonomy" id="1392246"/>
    <lineage>
        <taxon>Eukaryota</taxon>
        <taxon>Fungi</taxon>
        <taxon>Dikarya</taxon>
        <taxon>Ascomycota</taxon>
        <taxon>Pezizomycotina</taxon>
        <taxon>Dothideomycetes</taxon>
        <taxon>Pleosporomycetidae</taxon>
        <taxon>Pleosporales</taxon>
        <taxon>Amniculicolaceae</taxon>
        <taxon>Amniculicola</taxon>
    </lineage>
</organism>
<evidence type="ECO:0000256" key="1">
    <source>
        <dbReference type="SAM" id="MobiDB-lite"/>
    </source>
</evidence>
<sequence length="482" mass="51625">MKFFLTSVLVLLSTIGLAFADGGRGHHGKGNDHCRRDGRGRGRDCDHHPQHCPQGWGRDGKCSTSIKKSSTAKTSSTSTKSTSIRSTSTTSSSVFTSSSASSTVQSSSGTSSSTSSALPTCTVIPDCEAATTSLDPSCPSGTQRCQDGYLIRCKERPLNLAAYDSFISGTEAECLTRCNNDPRCASIYYEPTAGPPVCRLYDVLATETGFFISGGARTYYKICNNTSPSSTSSTVSPTASPTSSACPTVLNRGFEETGPSDPNANALPAPWTIISNSEGSAFGVEQQSPNSNSGEGSNHLVFRGALAPGRTEFTGHFAQDLPELPFGAELTCSAFAEAAMAAVSPYQMYPTVTSWLEISVGDAICLQSNRTLHRWSERGSYEGYDREDNFYVTSDDNWRGQPSYRLDVKLTMSAQVPATDGYLFFRLDWINVVLSRAQNGPVVNPYCVVPRAPSVPATTCQVDDPRYGCRYPHFCGGTSPTC</sequence>
<feature type="compositionally biased region" description="Low complexity" evidence="1">
    <location>
        <begin position="73"/>
        <end position="116"/>
    </location>
</feature>
<name>A0A6A5WNR4_9PLEO</name>
<feature type="region of interest" description="Disordered" evidence="1">
    <location>
        <begin position="73"/>
        <end position="118"/>
    </location>
</feature>
<reference evidence="4" key="1">
    <citation type="journal article" date="2020" name="Stud. Mycol.">
        <title>101 Dothideomycetes genomes: a test case for predicting lifestyles and emergence of pathogens.</title>
        <authorList>
            <person name="Haridas S."/>
            <person name="Albert R."/>
            <person name="Binder M."/>
            <person name="Bloem J."/>
            <person name="Labutti K."/>
            <person name="Salamov A."/>
            <person name="Andreopoulos B."/>
            <person name="Baker S."/>
            <person name="Barry K."/>
            <person name="Bills G."/>
            <person name="Bluhm B."/>
            <person name="Cannon C."/>
            <person name="Castanera R."/>
            <person name="Culley D."/>
            <person name="Daum C."/>
            <person name="Ezra D."/>
            <person name="Gonzalez J."/>
            <person name="Henrissat B."/>
            <person name="Kuo A."/>
            <person name="Liang C."/>
            <person name="Lipzen A."/>
            <person name="Lutzoni F."/>
            <person name="Magnuson J."/>
            <person name="Mondo S."/>
            <person name="Nolan M."/>
            <person name="Ohm R."/>
            <person name="Pangilinan J."/>
            <person name="Park H.-J."/>
            <person name="Ramirez L."/>
            <person name="Alfaro M."/>
            <person name="Sun H."/>
            <person name="Tritt A."/>
            <person name="Yoshinaga Y."/>
            <person name="Zwiers L.-H."/>
            <person name="Turgeon B."/>
            <person name="Goodwin S."/>
            <person name="Spatafora J."/>
            <person name="Crous P."/>
            <person name="Grigoriev I."/>
        </authorList>
    </citation>
    <scope>NUCLEOTIDE SEQUENCE</scope>
    <source>
        <strain evidence="4">CBS 123094</strain>
    </source>
</reference>
<keyword evidence="5" id="KW-1185">Reference proteome</keyword>
<evidence type="ECO:0000313" key="4">
    <source>
        <dbReference type="EMBL" id="KAF2003177.1"/>
    </source>
</evidence>
<gene>
    <name evidence="4" type="ORF">P154DRAFT_561629</name>
</gene>
<evidence type="ECO:0000256" key="2">
    <source>
        <dbReference type="SAM" id="SignalP"/>
    </source>
</evidence>
<dbReference type="InterPro" id="IPR003609">
    <property type="entry name" value="Pan_app"/>
</dbReference>
<dbReference type="AlphaFoldDB" id="A0A6A5WNR4"/>
<feature type="signal peptide" evidence="2">
    <location>
        <begin position="1"/>
        <end position="20"/>
    </location>
</feature>
<feature type="domain" description="Apple" evidence="3">
    <location>
        <begin position="145"/>
        <end position="223"/>
    </location>
</feature>
<feature type="compositionally biased region" description="Basic and acidic residues" evidence="1">
    <location>
        <begin position="29"/>
        <end position="49"/>
    </location>
</feature>
<proteinExistence type="predicted"/>
<protein>
    <recommendedName>
        <fullName evidence="3">Apple domain-containing protein</fullName>
    </recommendedName>
</protein>
<evidence type="ECO:0000259" key="3">
    <source>
        <dbReference type="PROSITE" id="PS50948"/>
    </source>
</evidence>
<evidence type="ECO:0000313" key="5">
    <source>
        <dbReference type="Proteomes" id="UP000799779"/>
    </source>
</evidence>
<accession>A0A6A5WNR4</accession>
<feature type="region of interest" description="Disordered" evidence="1">
    <location>
        <begin position="21"/>
        <end position="50"/>
    </location>
</feature>